<name>A0A7G9Z4N3_9EURY</name>
<accession>A0A7G9Z4N3</accession>
<organism evidence="2">
    <name type="scientific">Candidatus Methanophaga sp. ANME-1 ERB7</name>
    <dbReference type="NCBI Taxonomy" id="2759913"/>
    <lineage>
        <taxon>Archaea</taxon>
        <taxon>Methanobacteriati</taxon>
        <taxon>Methanobacteriota</taxon>
        <taxon>Stenosarchaea group</taxon>
        <taxon>Methanomicrobia</taxon>
        <taxon>Candidatus Methanophagales</taxon>
        <taxon>Candidatus Methanophagaceae</taxon>
        <taxon>Candidatus Methanophaga</taxon>
    </lineage>
</organism>
<evidence type="ECO:0000313" key="2">
    <source>
        <dbReference type="EMBL" id="QNO55217.1"/>
    </source>
</evidence>
<dbReference type="AlphaFoldDB" id="A0A7G9Z4N3"/>
<evidence type="ECO:0000256" key="1">
    <source>
        <dbReference type="SAM" id="MobiDB-lite"/>
    </source>
</evidence>
<protein>
    <submittedName>
        <fullName evidence="2">Uncharacterized protein</fullName>
    </submittedName>
</protein>
<proteinExistence type="predicted"/>
<sequence>MHSSDRFKIENQLMDAPQFRGRPTIQNLSKKKTIPGFISKNKHRFSQNI</sequence>
<gene>
    <name evidence="2" type="ORF">MHJDHPNH_00019</name>
</gene>
<reference evidence="2" key="1">
    <citation type="submission" date="2020-06" db="EMBL/GenBank/DDBJ databases">
        <title>Unique genomic features of the anaerobic methanotrophic archaea.</title>
        <authorList>
            <person name="Chadwick G.L."/>
            <person name="Skennerton C.T."/>
            <person name="Laso-Perez R."/>
            <person name="Leu A.O."/>
            <person name="Speth D.R."/>
            <person name="Yu H."/>
            <person name="Morgan-Lang C."/>
            <person name="Hatzenpichler R."/>
            <person name="Goudeau D."/>
            <person name="Malmstrom R."/>
            <person name="Brazelton W.J."/>
            <person name="Woyke T."/>
            <person name="Hallam S.J."/>
            <person name="Tyson G.W."/>
            <person name="Wegener G."/>
            <person name="Boetius A."/>
            <person name="Orphan V."/>
        </authorList>
    </citation>
    <scope>NUCLEOTIDE SEQUENCE</scope>
</reference>
<feature type="region of interest" description="Disordered" evidence="1">
    <location>
        <begin position="14"/>
        <end position="34"/>
    </location>
</feature>
<dbReference type="EMBL" id="MT631606">
    <property type="protein sequence ID" value="QNO55217.1"/>
    <property type="molecule type" value="Genomic_DNA"/>
</dbReference>